<evidence type="ECO:0000313" key="3">
    <source>
        <dbReference type="Proteomes" id="UP000038009"/>
    </source>
</evidence>
<evidence type="ECO:0000256" key="1">
    <source>
        <dbReference type="SAM" id="MobiDB-lite"/>
    </source>
</evidence>
<protein>
    <submittedName>
        <fullName evidence="2">Uncharacterized protein</fullName>
    </submittedName>
</protein>
<dbReference type="OrthoDB" id="10255091at2759"/>
<feature type="compositionally biased region" description="Basic residues" evidence="1">
    <location>
        <begin position="1"/>
        <end position="10"/>
    </location>
</feature>
<dbReference type="EMBL" id="LJSK01000703">
    <property type="protein sequence ID" value="KPI82597.1"/>
    <property type="molecule type" value="Genomic_DNA"/>
</dbReference>
<name>A0A0N0P2J7_LEPSE</name>
<dbReference type="Proteomes" id="UP000038009">
    <property type="component" value="Unassembled WGS sequence"/>
</dbReference>
<organism evidence="2 3">
    <name type="scientific">Leptomonas seymouri</name>
    <dbReference type="NCBI Taxonomy" id="5684"/>
    <lineage>
        <taxon>Eukaryota</taxon>
        <taxon>Discoba</taxon>
        <taxon>Euglenozoa</taxon>
        <taxon>Kinetoplastea</taxon>
        <taxon>Metakinetoplastina</taxon>
        <taxon>Trypanosomatida</taxon>
        <taxon>Trypanosomatidae</taxon>
        <taxon>Leishmaniinae</taxon>
        <taxon>Leptomonas</taxon>
    </lineage>
</organism>
<proteinExistence type="predicted"/>
<reference evidence="2 3" key="1">
    <citation type="journal article" date="2015" name="PLoS Pathog.">
        <title>Leptomonas seymouri: Adaptations to the Dixenous Life Cycle Analyzed by Genome Sequencing, Transcriptome Profiling and Co-infection with Leishmania donovani.</title>
        <authorList>
            <person name="Kraeva N."/>
            <person name="Butenko A."/>
            <person name="Hlavacova J."/>
            <person name="Kostygov A."/>
            <person name="Myskova J."/>
            <person name="Grybchuk D."/>
            <person name="Lestinova T."/>
            <person name="Votypka J."/>
            <person name="Volf P."/>
            <person name="Opperdoes F."/>
            <person name="Flegontov P."/>
            <person name="Lukes J."/>
            <person name="Yurchenko V."/>
        </authorList>
    </citation>
    <scope>NUCLEOTIDE SEQUENCE [LARGE SCALE GENOMIC DNA]</scope>
    <source>
        <strain evidence="2 3">ATCC 30220</strain>
    </source>
</reference>
<feature type="region of interest" description="Disordered" evidence="1">
    <location>
        <begin position="1"/>
        <end position="24"/>
    </location>
</feature>
<dbReference type="VEuPathDB" id="TriTrypDB:Lsey_0704_0010"/>
<accession>A0A0N0P2J7</accession>
<gene>
    <name evidence="2" type="ORF">ABL78_8393</name>
</gene>
<sequence length="100" mass="10473">MLSFTHRPHTTARCTERKLSSSSTMSADFTAMSVPLRITKPTFASRSAGASFVPSPVTATTSPCVISISTSSCLSSGCERAITVMCSSTGQNFSIRSSSP</sequence>
<dbReference type="AlphaFoldDB" id="A0A0N0P2J7"/>
<keyword evidence="3" id="KW-1185">Reference proteome</keyword>
<evidence type="ECO:0000313" key="2">
    <source>
        <dbReference type="EMBL" id="KPI82597.1"/>
    </source>
</evidence>
<comment type="caution">
    <text evidence="2">The sequence shown here is derived from an EMBL/GenBank/DDBJ whole genome shotgun (WGS) entry which is preliminary data.</text>
</comment>